<feature type="region of interest" description="Disordered" evidence="1">
    <location>
        <begin position="242"/>
        <end position="261"/>
    </location>
</feature>
<dbReference type="EMBL" id="OU503054">
    <property type="protein sequence ID" value="CAI9782582.1"/>
    <property type="molecule type" value="Genomic_DNA"/>
</dbReference>
<proteinExistence type="predicted"/>
<evidence type="ECO:0000313" key="3">
    <source>
        <dbReference type="Proteomes" id="UP000834106"/>
    </source>
</evidence>
<dbReference type="AlphaFoldDB" id="A0AAD2A6S3"/>
<name>A0AAD2A6S3_9LAMI</name>
<evidence type="ECO:0000313" key="2">
    <source>
        <dbReference type="EMBL" id="CAI9782582.1"/>
    </source>
</evidence>
<keyword evidence="3" id="KW-1185">Reference proteome</keyword>
<dbReference type="Proteomes" id="UP000834106">
    <property type="component" value="Chromosome 19"/>
</dbReference>
<sequence length="261" mass="30336">MNLRFFDMVLPVVYSDHNPLLIKCNNGPLQLKPNASRLFRYEAVWSGKQECKDIIDSSWSHQGGQSSSFGWFKEGIRRCREKLEFWARSNAREARKELKVNLQKLPSLQNVNKGDLNGRITDIQYQVDALLAEEEIKWRQRSKQMWLKCGDKNTTYFHKCASLRKQRNTIRSILNDRGEMSTTQDEIGNTFQLFYQHLFSSSHPTGIEEVIQDLETMVSSDMNDQLQRSCTDEEVKRALFEMDPMSSPGPDGFSADFYQDN</sequence>
<reference evidence="2" key="1">
    <citation type="submission" date="2023-05" db="EMBL/GenBank/DDBJ databases">
        <authorList>
            <person name="Huff M."/>
        </authorList>
    </citation>
    <scope>NUCLEOTIDE SEQUENCE</scope>
</reference>
<protein>
    <recommendedName>
        <fullName evidence="4">Reverse transcriptase</fullName>
    </recommendedName>
</protein>
<organism evidence="2 3">
    <name type="scientific">Fraxinus pennsylvanica</name>
    <dbReference type="NCBI Taxonomy" id="56036"/>
    <lineage>
        <taxon>Eukaryota</taxon>
        <taxon>Viridiplantae</taxon>
        <taxon>Streptophyta</taxon>
        <taxon>Embryophyta</taxon>
        <taxon>Tracheophyta</taxon>
        <taxon>Spermatophyta</taxon>
        <taxon>Magnoliopsida</taxon>
        <taxon>eudicotyledons</taxon>
        <taxon>Gunneridae</taxon>
        <taxon>Pentapetalae</taxon>
        <taxon>asterids</taxon>
        <taxon>lamiids</taxon>
        <taxon>Lamiales</taxon>
        <taxon>Oleaceae</taxon>
        <taxon>Oleeae</taxon>
        <taxon>Fraxinus</taxon>
    </lineage>
</organism>
<gene>
    <name evidence="2" type="ORF">FPE_LOCUS30012</name>
</gene>
<evidence type="ECO:0008006" key="4">
    <source>
        <dbReference type="Google" id="ProtNLM"/>
    </source>
</evidence>
<accession>A0AAD2A6S3</accession>
<evidence type="ECO:0000256" key="1">
    <source>
        <dbReference type="SAM" id="MobiDB-lite"/>
    </source>
</evidence>